<dbReference type="InterPro" id="IPR012677">
    <property type="entry name" value="Nucleotide-bd_a/b_plait_sf"/>
</dbReference>
<proteinExistence type="inferred from homology"/>
<feature type="non-terminal residue" evidence="5">
    <location>
        <position position="1"/>
    </location>
</feature>
<evidence type="ECO:0000313" key="6">
    <source>
        <dbReference type="Proteomes" id="UP000178925"/>
    </source>
</evidence>
<reference evidence="5 6" key="1">
    <citation type="journal article" date="2016" name="Nat. Commun.">
        <title>Thousands of microbial genomes shed light on interconnected biogeochemical processes in an aquifer system.</title>
        <authorList>
            <person name="Anantharaman K."/>
            <person name="Brown C.T."/>
            <person name="Hug L.A."/>
            <person name="Sharon I."/>
            <person name="Castelle C.J."/>
            <person name="Probst A.J."/>
            <person name="Thomas B.C."/>
            <person name="Singh A."/>
            <person name="Wilkins M.J."/>
            <person name="Karaoz U."/>
            <person name="Brodie E.L."/>
            <person name="Williams K.H."/>
            <person name="Hubbard S.S."/>
            <person name="Banfield J.F."/>
        </authorList>
    </citation>
    <scope>NUCLEOTIDE SEQUENCE [LARGE SCALE GENOMIC DNA]</scope>
</reference>
<evidence type="ECO:0000313" key="5">
    <source>
        <dbReference type="EMBL" id="OGF28239.1"/>
    </source>
</evidence>
<dbReference type="STRING" id="1797995.A2242_04755"/>
<dbReference type="EMBL" id="MFGC01000017">
    <property type="protein sequence ID" value="OGF28239.1"/>
    <property type="molecule type" value="Genomic_DNA"/>
</dbReference>
<evidence type="ECO:0000256" key="1">
    <source>
        <dbReference type="ARBA" id="ARBA00006700"/>
    </source>
</evidence>
<sequence length="80" mass="8817">KATQLGKDNQYAFVVAPDANKIMVARAVAAIYGVKPSAVRMMRVSGKRKHTGKITGRRKDWKKAMVTLPKGKSIQIYEGV</sequence>
<dbReference type="GO" id="GO:0005840">
    <property type="term" value="C:ribosome"/>
    <property type="evidence" value="ECO:0007669"/>
    <property type="project" value="UniProtKB-KW"/>
</dbReference>
<dbReference type="Gene3D" id="3.30.70.330">
    <property type="match status" value="1"/>
</dbReference>
<dbReference type="InterPro" id="IPR013025">
    <property type="entry name" value="Ribosomal_uL23-like"/>
</dbReference>
<dbReference type="Proteomes" id="UP000178925">
    <property type="component" value="Unassembled WGS sequence"/>
</dbReference>
<dbReference type="GO" id="GO:1990904">
    <property type="term" value="C:ribonucleoprotein complex"/>
    <property type="evidence" value="ECO:0007669"/>
    <property type="project" value="UniProtKB-KW"/>
</dbReference>
<organism evidence="5 6">
    <name type="scientific">Candidatus Falkowbacteria bacterium RIFOXYA2_FULL_47_9</name>
    <dbReference type="NCBI Taxonomy" id="1797995"/>
    <lineage>
        <taxon>Bacteria</taxon>
        <taxon>Candidatus Falkowiibacteriota</taxon>
    </lineage>
</organism>
<name>A0A1F5SNL2_9BACT</name>
<dbReference type="SUPFAM" id="SSF54189">
    <property type="entry name" value="Ribosomal proteins S24e, L23 and L15e"/>
    <property type="match status" value="1"/>
</dbReference>
<keyword evidence="3" id="KW-0687">Ribonucleoprotein</keyword>
<dbReference type="AlphaFoldDB" id="A0A1F5SNL2"/>
<dbReference type="GO" id="GO:0003735">
    <property type="term" value="F:structural constituent of ribosome"/>
    <property type="evidence" value="ECO:0007669"/>
    <property type="project" value="InterPro"/>
</dbReference>
<evidence type="ECO:0000256" key="4">
    <source>
        <dbReference type="ARBA" id="ARBA00035481"/>
    </source>
</evidence>
<accession>A0A1F5SNL2</accession>
<dbReference type="GO" id="GO:0006412">
    <property type="term" value="P:translation"/>
    <property type="evidence" value="ECO:0007669"/>
    <property type="project" value="InterPro"/>
</dbReference>
<dbReference type="NCBIfam" id="NF004363">
    <property type="entry name" value="PRK05738.2-4"/>
    <property type="match status" value="1"/>
</dbReference>
<dbReference type="InterPro" id="IPR012678">
    <property type="entry name" value="Ribosomal_uL23/eL15/eS24_sf"/>
</dbReference>
<protein>
    <recommendedName>
        <fullName evidence="4">50S ribosomal protein L23</fullName>
    </recommendedName>
</protein>
<keyword evidence="2 5" id="KW-0689">Ribosomal protein</keyword>
<gene>
    <name evidence="5" type="ORF">A2242_04755</name>
</gene>
<dbReference type="Pfam" id="PF00276">
    <property type="entry name" value="Ribosomal_L23"/>
    <property type="match status" value="1"/>
</dbReference>
<comment type="similarity">
    <text evidence="1">Belongs to the universal ribosomal protein uL23 family.</text>
</comment>
<comment type="caution">
    <text evidence="5">The sequence shown here is derived from an EMBL/GenBank/DDBJ whole genome shotgun (WGS) entry which is preliminary data.</text>
</comment>
<evidence type="ECO:0000256" key="2">
    <source>
        <dbReference type="ARBA" id="ARBA00022980"/>
    </source>
</evidence>
<evidence type="ECO:0000256" key="3">
    <source>
        <dbReference type="ARBA" id="ARBA00023274"/>
    </source>
</evidence>